<dbReference type="GO" id="GO:0008270">
    <property type="term" value="F:zinc ion binding"/>
    <property type="evidence" value="ECO:0007669"/>
    <property type="project" value="UniProtKB-KW"/>
</dbReference>
<dbReference type="SMART" id="SM00355">
    <property type="entry name" value="ZnF_C2H2"/>
    <property type="match status" value="10"/>
</dbReference>
<feature type="domain" description="C2H2-type" evidence="9">
    <location>
        <begin position="278"/>
        <end position="305"/>
    </location>
</feature>
<keyword evidence="11" id="KW-1185">Reference proteome</keyword>
<evidence type="ECO:0000256" key="5">
    <source>
        <dbReference type="ARBA" id="ARBA00022833"/>
    </source>
</evidence>
<feature type="domain" description="C2H2-type" evidence="9">
    <location>
        <begin position="468"/>
        <end position="496"/>
    </location>
</feature>
<dbReference type="PANTHER" id="PTHR24390">
    <property type="entry name" value="ZINC FINGER PROTEIN"/>
    <property type="match status" value="1"/>
</dbReference>
<evidence type="ECO:0000256" key="1">
    <source>
        <dbReference type="ARBA" id="ARBA00004123"/>
    </source>
</evidence>
<sequence length="661" mass="76963">MAEAPAPMDFHAKLVEKLEAPTESLNLLHLVVQNWIIFQRNTFDFLDEDGDPYISQVFLIEISTGRYIHRAQGQKVDFGTTQDLDLLECKLTEVFRGTKPCQGFPIRDVADQAKTTRVLDYPYKRRVSKSCQFLFPTAPVKLEEQSEPNEPNPTQLPICQPCFVAWEEIVAKRVKFDSDSYALETGVDFEGQMNPALKLDTDFVVDDEDDEEDEDYEEDGLASDESMDYDNYEEEQDNQDLWSLKQKESKKSNGKKKRKSAEKKVKKEQKLRDFGKIFKCSHCSETFTSRPMLIKHQRERKRKRRNQRKVGCIECNNSDIVTFKQLVEHALKAHPEKVEEFQRYLPDENTVEKMKDPLKCSICDLISNGSVMNFRHRDIYHDLGDYKCDECHEPCLTYYDLMVHNYQKHAKPTAHVSPSSFALEAITHPDGRIEYKKSKLMCQLCLKAYKKDFGLLVHMRTKHSWGMFDCQPCGESCHYSRDISAHMVNFHSDNPEIKCPNCLEVFNLKDNPFVFNDHYQTCLPGTYQKGSFQCQYCGKEYAVKQTLDAHIKMHQGIIRYKCSYCEYGSNHKAVLMDHEKMHLRKQGLTNESSGLILTHQCDQCGKQFAKRSQINRHVRVVHEGIKPTYPCKECGEFFKHFVALYKHKREKHGFISKNQKT</sequence>
<comment type="caution">
    <text evidence="10">The sequence shown here is derived from an EMBL/GenBank/DDBJ whole genome shotgun (WGS) entry which is preliminary data.</text>
</comment>
<evidence type="ECO:0000259" key="9">
    <source>
        <dbReference type="PROSITE" id="PS50157"/>
    </source>
</evidence>
<keyword evidence="6" id="KW-0539">Nucleus</keyword>
<evidence type="ECO:0000256" key="8">
    <source>
        <dbReference type="SAM" id="MobiDB-lite"/>
    </source>
</evidence>
<evidence type="ECO:0000313" key="10">
    <source>
        <dbReference type="EMBL" id="TRY63881.1"/>
    </source>
</evidence>
<feature type="domain" description="C2H2-type" evidence="9">
    <location>
        <begin position="560"/>
        <end position="587"/>
    </location>
</feature>
<gene>
    <name evidence="10" type="ORF">TCAL_12903</name>
</gene>
<feature type="compositionally biased region" description="Acidic residues" evidence="8">
    <location>
        <begin position="203"/>
        <end position="238"/>
    </location>
</feature>
<proteinExistence type="predicted"/>
<dbReference type="Proteomes" id="UP000318571">
    <property type="component" value="Chromosome 10"/>
</dbReference>
<organism evidence="10 11">
    <name type="scientific">Tigriopus californicus</name>
    <name type="common">Marine copepod</name>
    <dbReference type="NCBI Taxonomy" id="6832"/>
    <lineage>
        <taxon>Eukaryota</taxon>
        <taxon>Metazoa</taxon>
        <taxon>Ecdysozoa</taxon>
        <taxon>Arthropoda</taxon>
        <taxon>Crustacea</taxon>
        <taxon>Multicrustacea</taxon>
        <taxon>Hexanauplia</taxon>
        <taxon>Copepoda</taxon>
        <taxon>Harpacticoida</taxon>
        <taxon>Harpacticidae</taxon>
        <taxon>Tigriopus</taxon>
    </lineage>
</organism>
<dbReference type="Gene3D" id="3.30.160.60">
    <property type="entry name" value="Classic Zinc Finger"/>
    <property type="match status" value="4"/>
</dbReference>
<evidence type="ECO:0000256" key="4">
    <source>
        <dbReference type="ARBA" id="ARBA00022771"/>
    </source>
</evidence>
<evidence type="ECO:0000256" key="2">
    <source>
        <dbReference type="ARBA" id="ARBA00022723"/>
    </source>
</evidence>
<dbReference type="AlphaFoldDB" id="A0A553NEM3"/>
<feature type="domain" description="C2H2-type" evidence="9">
    <location>
        <begin position="629"/>
        <end position="652"/>
    </location>
</feature>
<dbReference type="GO" id="GO:0005634">
    <property type="term" value="C:nucleus"/>
    <property type="evidence" value="ECO:0007669"/>
    <property type="project" value="UniProtKB-SubCell"/>
</dbReference>
<evidence type="ECO:0000313" key="11">
    <source>
        <dbReference type="Proteomes" id="UP000318571"/>
    </source>
</evidence>
<dbReference type="STRING" id="6832.A0A553NEM3"/>
<dbReference type="GO" id="GO:0003700">
    <property type="term" value="F:DNA-binding transcription factor activity"/>
    <property type="evidence" value="ECO:0007669"/>
    <property type="project" value="TreeGrafter"/>
</dbReference>
<keyword evidence="2" id="KW-0479">Metal-binding</keyword>
<name>A0A553NEM3_TIGCA</name>
<feature type="domain" description="C2H2-type" evidence="9">
    <location>
        <begin position="532"/>
        <end position="556"/>
    </location>
</feature>
<evidence type="ECO:0000256" key="6">
    <source>
        <dbReference type="ARBA" id="ARBA00023242"/>
    </source>
</evidence>
<keyword evidence="5" id="KW-0862">Zinc</keyword>
<reference evidence="10 11" key="1">
    <citation type="journal article" date="2018" name="Nat. Ecol. Evol.">
        <title>Genomic signatures of mitonuclear coevolution across populations of Tigriopus californicus.</title>
        <authorList>
            <person name="Barreto F.S."/>
            <person name="Watson E.T."/>
            <person name="Lima T.G."/>
            <person name="Willett C.S."/>
            <person name="Edmands S."/>
            <person name="Li W."/>
            <person name="Burton R.S."/>
        </authorList>
    </citation>
    <scope>NUCLEOTIDE SEQUENCE [LARGE SCALE GENOMIC DNA]</scope>
    <source>
        <strain evidence="10 11">San Diego</strain>
    </source>
</reference>
<accession>A0A553NEM3</accession>
<dbReference type="Pfam" id="PF00096">
    <property type="entry name" value="zf-C2H2"/>
    <property type="match status" value="4"/>
</dbReference>
<dbReference type="GO" id="GO:0006357">
    <property type="term" value="P:regulation of transcription by RNA polymerase II"/>
    <property type="evidence" value="ECO:0007669"/>
    <property type="project" value="TreeGrafter"/>
</dbReference>
<feature type="region of interest" description="Disordered" evidence="8">
    <location>
        <begin position="200"/>
        <end position="267"/>
    </location>
</feature>
<keyword evidence="4 7" id="KW-0863">Zinc-finger</keyword>
<feature type="domain" description="C2H2-type" evidence="9">
    <location>
        <begin position="599"/>
        <end position="627"/>
    </location>
</feature>
<dbReference type="PROSITE" id="PS50157">
    <property type="entry name" value="ZINC_FINGER_C2H2_2"/>
    <property type="match status" value="6"/>
</dbReference>
<dbReference type="OMA" id="CDECHEP"/>
<dbReference type="PANTHER" id="PTHR24390:SF79">
    <property type="entry name" value="ASPARAGINE-RICH ZINC FINGER PROTEIN AZF1"/>
    <property type="match status" value="1"/>
</dbReference>
<dbReference type="EMBL" id="VCGU01000458">
    <property type="protein sequence ID" value="TRY63881.1"/>
    <property type="molecule type" value="Genomic_DNA"/>
</dbReference>
<protein>
    <recommendedName>
        <fullName evidence="9">C2H2-type domain-containing protein</fullName>
    </recommendedName>
</protein>
<evidence type="ECO:0000256" key="3">
    <source>
        <dbReference type="ARBA" id="ARBA00022737"/>
    </source>
</evidence>
<feature type="compositionally biased region" description="Basic residues" evidence="8">
    <location>
        <begin position="252"/>
        <end position="261"/>
    </location>
</feature>
<dbReference type="SUPFAM" id="SSF57667">
    <property type="entry name" value="beta-beta-alpha zinc fingers"/>
    <property type="match status" value="2"/>
</dbReference>
<keyword evidence="3" id="KW-0677">Repeat</keyword>
<dbReference type="InterPro" id="IPR036236">
    <property type="entry name" value="Znf_C2H2_sf"/>
</dbReference>
<comment type="subcellular location">
    <subcellularLocation>
        <location evidence="1">Nucleus</location>
    </subcellularLocation>
</comment>
<dbReference type="GO" id="GO:0000978">
    <property type="term" value="F:RNA polymerase II cis-regulatory region sequence-specific DNA binding"/>
    <property type="evidence" value="ECO:0007669"/>
    <property type="project" value="TreeGrafter"/>
</dbReference>
<dbReference type="OrthoDB" id="6077919at2759"/>
<dbReference type="PROSITE" id="PS00028">
    <property type="entry name" value="ZINC_FINGER_C2H2_1"/>
    <property type="match status" value="6"/>
</dbReference>
<dbReference type="InterPro" id="IPR013087">
    <property type="entry name" value="Znf_C2H2_type"/>
</dbReference>
<evidence type="ECO:0000256" key="7">
    <source>
        <dbReference type="PROSITE-ProRule" id="PRU00042"/>
    </source>
</evidence>